<evidence type="ECO:0000313" key="2">
    <source>
        <dbReference type="Proteomes" id="UP000192455"/>
    </source>
</evidence>
<reference evidence="1 2" key="1">
    <citation type="submission" date="2017-01" db="EMBL/GenBank/DDBJ databases">
        <authorList>
            <person name="Mah S.A."/>
            <person name="Swanson W.J."/>
            <person name="Moy G.W."/>
            <person name="Vacquier V.D."/>
        </authorList>
    </citation>
    <scope>NUCLEOTIDE SEQUENCE [LARGE SCALE GENOMIC DNA]</scope>
    <source>
        <strain evidence="1 2">DSM 21219</strain>
    </source>
</reference>
<dbReference type="Proteomes" id="UP000192455">
    <property type="component" value="Unassembled WGS sequence"/>
</dbReference>
<evidence type="ECO:0000313" key="1">
    <source>
        <dbReference type="EMBL" id="SIT87079.1"/>
    </source>
</evidence>
<dbReference type="EMBL" id="FTPS01000004">
    <property type="protein sequence ID" value="SIT87079.1"/>
    <property type="molecule type" value="Genomic_DNA"/>
</dbReference>
<dbReference type="Gene3D" id="3.30.450.90">
    <property type="match status" value="1"/>
</dbReference>
<gene>
    <name evidence="1" type="ORF">SAMN05421849_2554</name>
</gene>
<dbReference type="OrthoDB" id="9810761at2"/>
<organism evidence="1 2">
    <name type="scientific">Pontibaca methylaminivorans</name>
    <dbReference type="NCBI Taxonomy" id="515897"/>
    <lineage>
        <taxon>Bacteria</taxon>
        <taxon>Pseudomonadati</taxon>
        <taxon>Pseudomonadota</taxon>
        <taxon>Alphaproteobacteria</taxon>
        <taxon>Rhodobacterales</taxon>
        <taxon>Roseobacteraceae</taxon>
        <taxon>Pontibaca</taxon>
    </lineage>
</organism>
<dbReference type="AlphaFoldDB" id="A0A1R3X8L9"/>
<proteinExistence type="predicted"/>
<accession>A0A1R3X8L9</accession>
<dbReference type="STRING" id="515897.SAMN05421849_2554"/>
<dbReference type="RefSeq" id="WP_076650433.1">
    <property type="nucleotide sequence ID" value="NZ_FTPS01000004.1"/>
</dbReference>
<keyword evidence="2" id="KW-1185">Reference proteome</keyword>
<name>A0A1R3X8L9_9RHOB</name>
<sequence length="172" mass="18718">MAVRDYLESKLRVLEPLIAAEDMIEVAVNGDGRIWTERAGESHMALSDLHMTPTDARDLAGVIANRQQLSLTSDTPGISTTIEFAGATLRCQAIIPPASASGTVIAFRVFRRRPAEHSPKHFGFLRDQATSLEDERIAQLREIRCLAVENDDAVADGPVATVCSYVHGNHPA</sequence>
<protein>
    <submittedName>
        <fullName evidence="1">Type II/IV secretion system protein</fullName>
    </submittedName>
</protein>